<feature type="non-terminal residue" evidence="1">
    <location>
        <position position="43"/>
    </location>
</feature>
<dbReference type="AlphaFoldDB" id="A0A4R4XBK2"/>
<sequence>MVTLAVVGAGSRGLSYARHAAGTGRARVVAVADPLASRREKFP</sequence>
<reference evidence="1 2" key="1">
    <citation type="submission" date="2019-03" db="EMBL/GenBank/DDBJ databases">
        <title>Draft genome sequences of novel Actinobacteria.</title>
        <authorList>
            <person name="Sahin N."/>
            <person name="Ay H."/>
            <person name="Saygin H."/>
        </authorList>
    </citation>
    <scope>NUCLEOTIDE SEQUENCE [LARGE SCALE GENOMIC DNA]</scope>
    <source>
        <strain evidence="1 2">CH32</strain>
    </source>
</reference>
<dbReference type="Proteomes" id="UP000295302">
    <property type="component" value="Unassembled WGS sequence"/>
</dbReference>
<name>A0A4R4XBK2_9ACTN</name>
<comment type="caution">
    <text evidence="1">The sequence shown here is derived from an EMBL/GenBank/DDBJ whole genome shotgun (WGS) entry which is preliminary data.</text>
</comment>
<protein>
    <submittedName>
        <fullName evidence="1">Gfo/Idh/MocA family oxidoreductase</fullName>
    </submittedName>
</protein>
<evidence type="ECO:0000313" key="1">
    <source>
        <dbReference type="EMBL" id="TDD28028.1"/>
    </source>
</evidence>
<dbReference type="EMBL" id="SMKQ01000420">
    <property type="protein sequence ID" value="TDD28028.1"/>
    <property type="molecule type" value="Genomic_DNA"/>
</dbReference>
<dbReference type="InterPro" id="IPR036291">
    <property type="entry name" value="NAD(P)-bd_dom_sf"/>
</dbReference>
<dbReference type="Gene3D" id="3.40.50.720">
    <property type="entry name" value="NAD(P)-binding Rossmann-like Domain"/>
    <property type="match status" value="1"/>
</dbReference>
<dbReference type="SUPFAM" id="SSF51735">
    <property type="entry name" value="NAD(P)-binding Rossmann-fold domains"/>
    <property type="match status" value="1"/>
</dbReference>
<evidence type="ECO:0000313" key="2">
    <source>
        <dbReference type="Proteomes" id="UP000295302"/>
    </source>
</evidence>
<organism evidence="1 2">
    <name type="scientific">Nonomuraea terrae</name>
    <dbReference type="NCBI Taxonomy" id="2530383"/>
    <lineage>
        <taxon>Bacteria</taxon>
        <taxon>Bacillati</taxon>
        <taxon>Actinomycetota</taxon>
        <taxon>Actinomycetes</taxon>
        <taxon>Streptosporangiales</taxon>
        <taxon>Streptosporangiaceae</taxon>
        <taxon>Nonomuraea</taxon>
    </lineage>
</organism>
<gene>
    <name evidence="1" type="ORF">E1286_47090</name>
</gene>
<keyword evidence="2" id="KW-1185">Reference proteome</keyword>
<proteinExistence type="predicted"/>
<accession>A0A4R4XBK2</accession>